<dbReference type="CDD" id="cd15847">
    <property type="entry name" value="SNARE_syntaxin7_like"/>
    <property type="match status" value="1"/>
</dbReference>
<accession>A0A3M6V138</accession>
<comment type="similarity">
    <text evidence="1">Belongs to the syntaxin family.</text>
</comment>
<gene>
    <name evidence="14" type="ORF">pdam_00010477</name>
</gene>
<dbReference type="EMBL" id="RCHS01000299">
    <property type="protein sequence ID" value="RMX59653.1"/>
    <property type="molecule type" value="Genomic_DNA"/>
</dbReference>
<evidence type="ECO:0000256" key="9">
    <source>
        <dbReference type="ARBA" id="ARBA00037832"/>
    </source>
</evidence>
<evidence type="ECO:0000256" key="10">
    <source>
        <dbReference type="SAM" id="Coils"/>
    </source>
</evidence>
<organism evidence="14 15">
    <name type="scientific">Pocillopora damicornis</name>
    <name type="common">Cauliflower coral</name>
    <name type="synonym">Millepora damicornis</name>
    <dbReference type="NCBI Taxonomy" id="46731"/>
    <lineage>
        <taxon>Eukaryota</taxon>
        <taxon>Metazoa</taxon>
        <taxon>Cnidaria</taxon>
        <taxon>Anthozoa</taxon>
        <taxon>Hexacorallia</taxon>
        <taxon>Scleractinia</taxon>
        <taxon>Astrocoeniina</taxon>
        <taxon>Pocilloporidae</taxon>
        <taxon>Pocillopora</taxon>
    </lineage>
</organism>
<keyword evidence="5 12" id="KW-1133">Transmembrane helix</keyword>
<evidence type="ECO:0000256" key="11">
    <source>
        <dbReference type="SAM" id="MobiDB-lite"/>
    </source>
</evidence>
<evidence type="ECO:0000259" key="13">
    <source>
        <dbReference type="PROSITE" id="PS50192"/>
    </source>
</evidence>
<dbReference type="GO" id="GO:0031901">
    <property type="term" value="C:early endosome membrane"/>
    <property type="evidence" value="ECO:0007669"/>
    <property type="project" value="UniProtKB-SubCell"/>
</dbReference>
<evidence type="ECO:0000256" key="7">
    <source>
        <dbReference type="ARBA" id="ARBA00023054"/>
    </source>
</evidence>
<sequence>MRASLQREISTMSFGEYTSNSSTGSKGGSTEYNRLCSCVSNNIQAINKNVREAHVTTIQKLVDKLGTSEDKSQLQSRLQQTEQATQKLAKETHSYLKQLPHLFGESPPERRQRKIQVEKLADNFSTALNTFQQLQRSAAEKERESVSRARSMSAAMPTPSPMGGYNDEHSSTSNDSGFQVQAEEEVSVELIEERERAIRQLEADIVGVNEIFRDLATMVYEQGDMIDSIEANVDTAAVHVEDANVQLQKASHYQKAARKKMCCILVILVVVAGALGLIIWLSVRNSK</sequence>
<dbReference type="FunFam" id="1.20.5.110:FF:000016">
    <property type="entry name" value="Syntaxin 12"/>
    <property type="match status" value="1"/>
</dbReference>
<comment type="caution">
    <text evidence="14">The sequence shown here is derived from an EMBL/GenBank/DDBJ whole genome shotgun (WGS) entry which is preliminary data.</text>
</comment>
<comment type="subcellular location">
    <subcellularLocation>
        <location evidence="9">Early endosome membrane</location>
        <topology evidence="9">Single-pass type IV membrane protein</topology>
    </subcellularLocation>
</comment>
<evidence type="ECO:0000256" key="1">
    <source>
        <dbReference type="ARBA" id="ARBA00009063"/>
    </source>
</evidence>
<evidence type="ECO:0000256" key="12">
    <source>
        <dbReference type="SAM" id="Phobius"/>
    </source>
</evidence>
<keyword evidence="8 12" id="KW-0472">Membrane</keyword>
<protein>
    <recommendedName>
        <fullName evidence="13">t-SNARE coiled-coil homology domain-containing protein</fullName>
    </recommendedName>
</protein>
<keyword evidence="15" id="KW-1185">Reference proteome</keyword>
<dbReference type="InterPro" id="IPR010989">
    <property type="entry name" value="SNARE"/>
</dbReference>
<evidence type="ECO:0000313" key="15">
    <source>
        <dbReference type="Proteomes" id="UP000275408"/>
    </source>
</evidence>
<feature type="coiled-coil region" evidence="10">
    <location>
        <begin position="180"/>
        <end position="211"/>
    </location>
</feature>
<evidence type="ECO:0000313" key="14">
    <source>
        <dbReference type="EMBL" id="RMX59653.1"/>
    </source>
</evidence>
<keyword evidence="3 12" id="KW-0812">Transmembrane</keyword>
<dbReference type="PANTHER" id="PTHR19957:SF411">
    <property type="entry name" value="LD23667P"/>
    <property type="match status" value="1"/>
</dbReference>
<dbReference type="SMART" id="SM00503">
    <property type="entry name" value="SynN"/>
    <property type="match status" value="1"/>
</dbReference>
<evidence type="ECO:0000256" key="8">
    <source>
        <dbReference type="ARBA" id="ARBA00023136"/>
    </source>
</evidence>
<dbReference type="InterPro" id="IPR045242">
    <property type="entry name" value="Syntaxin"/>
</dbReference>
<keyword evidence="4" id="KW-0967">Endosome</keyword>
<dbReference type="GO" id="GO:0006886">
    <property type="term" value="P:intracellular protein transport"/>
    <property type="evidence" value="ECO:0007669"/>
    <property type="project" value="TreeGrafter"/>
</dbReference>
<dbReference type="AlphaFoldDB" id="A0A3M6V138"/>
<dbReference type="Gene3D" id="1.20.5.110">
    <property type="match status" value="1"/>
</dbReference>
<dbReference type="Proteomes" id="UP000275408">
    <property type="component" value="Unassembled WGS sequence"/>
</dbReference>
<dbReference type="OrthoDB" id="364348at2759"/>
<keyword evidence="6" id="KW-0007">Acetylation</keyword>
<dbReference type="GO" id="GO:0031201">
    <property type="term" value="C:SNARE complex"/>
    <property type="evidence" value="ECO:0007669"/>
    <property type="project" value="TreeGrafter"/>
</dbReference>
<proteinExistence type="inferred from homology"/>
<reference evidence="14 15" key="1">
    <citation type="journal article" date="2018" name="Sci. Rep.">
        <title>Comparative analysis of the Pocillopora damicornis genome highlights role of immune system in coral evolution.</title>
        <authorList>
            <person name="Cunning R."/>
            <person name="Bay R.A."/>
            <person name="Gillette P."/>
            <person name="Baker A.C."/>
            <person name="Traylor-Knowles N."/>
        </authorList>
    </citation>
    <scope>NUCLEOTIDE SEQUENCE [LARGE SCALE GENOMIC DNA]</scope>
    <source>
        <strain evidence="14">RSMAS</strain>
        <tissue evidence="14">Whole animal</tissue>
    </source>
</reference>
<dbReference type="Pfam" id="PF14523">
    <property type="entry name" value="Syntaxin_2"/>
    <property type="match status" value="1"/>
</dbReference>
<feature type="region of interest" description="Disordered" evidence="11">
    <location>
        <begin position="134"/>
        <end position="178"/>
    </location>
</feature>
<dbReference type="GO" id="GO:0006906">
    <property type="term" value="P:vesicle fusion"/>
    <property type="evidence" value="ECO:0007669"/>
    <property type="project" value="TreeGrafter"/>
</dbReference>
<dbReference type="GO" id="GO:0005484">
    <property type="term" value="F:SNAP receptor activity"/>
    <property type="evidence" value="ECO:0007669"/>
    <property type="project" value="TreeGrafter"/>
</dbReference>
<feature type="transmembrane region" description="Helical" evidence="12">
    <location>
        <begin position="262"/>
        <end position="283"/>
    </location>
</feature>
<dbReference type="SUPFAM" id="SSF47661">
    <property type="entry name" value="t-snare proteins"/>
    <property type="match status" value="1"/>
</dbReference>
<keyword evidence="2" id="KW-0597">Phosphoprotein</keyword>
<dbReference type="GO" id="GO:0000149">
    <property type="term" value="F:SNARE binding"/>
    <property type="evidence" value="ECO:0007669"/>
    <property type="project" value="TreeGrafter"/>
</dbReference>
<dbReference type="GO" id="GO:0048278">
    <property type="term" value="P:vesicle docking"/>
    <property type="evidence" value="ECO:0007669"/>
    <property type="project" value="TreeGrafter"/>
</dbReference>
<evidence type="ECO:0000256" key="2">
    <source>
        <dbReference type="ARBA" id="ARBA00022553"/>
    </source>
</evidence>
<evidence type="ECO:0000256" key="5">
    <source>
        <dbReference type="ARBA" id="ARBA00022989"/>
    </source>
</evidence>
<name>A0A3M6V138_POCDA</name>
<dbReference type="InterPro" id="IPR006011">
    <property type="entry name" value="Syntaxin_N"/>
</dbReference>
<dbReference type="PROSITE" id="PS50192">
    <property type="entry name" value="T_SNARE"/>
    <property type="match status" value="1"/>
</dbReference>
<evidence type="ECO:0000256" key="3">
    <source>
        <dbReference type="ARBA" id="ARBA00022692"/>
    </source>
</evidence>
<dbReference type="Pfam" id="PF05739">
    <property type="entry name" value="SNARE"/>
    <property type="match status" value="1"/>
</dbReference>
<dbReference type="PANTHER" id="PTHR19957">
    <property type="entry name" value="SYNTAXIN"/>
    <property type="match status" value="1"/>
</dbReference>
<feature type="compositionally biased region" description="Basic and acidic residues" evidence="11">
    <location>
        <begin position="138"/>
        <end position="147"/>
    </location>
</feature>
<evidence type="ECO:0000256" key="6">
    <source>
        <dbReference type="ARBA" id="ARBA00022990"/>
    </source>
</evidence>
<evidence type="ECO:0000256" key="4">
    <source>
        <dbReference type="ARBA" id="ARBA00022753"/>
    </source>
</evidence>
<dbReference type="GO" id="GO:0008021">
    <property type="term" value="C:synaptic vesicle"/>
    <property type="evidence" value="ECO:0007669"/>
    <property type="project" value="TreeGrafter"/>
</dbReference>
<dbReference type="SMART" id="SM00397">
    <property type="entry name" value="t_SNARE"/>
    <property type="match status" value="1"/>
</dbReference>
<dbReference type="STRING" id="46731.A0A3M6V138"/>
<keyword evidence="7 10" id="KW-0175">Coiled coil</keyword>
<dbReference type="InterPro" id="IPR000727">
    <property type="entry name" value="T_SNARE_dom"/>
</dbReference>
<feature type="domain" description="T-SNARE coiled-coil homology" evidence="13">
    <location>
        <begin position="188"/>
        <end position="250"/>
    </location>
</feature>
<dbReference type="Gene3D" id="1.20.58.70">
    <property type="match status" value="1"/>
</dbReference>